<keyword evidence="5" id="KW-1185">Reference proteome</keyword>
<name>A0A4Y7K4T7_PAPSO</name>
<dbReference type="PANTHER" id="PTHR33734">
    <property type="entry name" value="LYSM DOMAIN-CONTAINING GPI-ANCHORED PROTEIN 2"/>
    <property type="match status" value="1"/>
</dbReference>
<dbReference type="PROSITE" id="PS51782">
    <property type="entry name" value="LYSM"/>
    <property type="match status" value="4"/>
</dbReference>
<feature type="domain" description="LysM" evidence="3">
    <location>
        <begin position="169"/>
        <end position="213"/>
    </location>
</feature>
<proteinExistence type="predicted"/>
<protein>
    <recommendedName>
        <fullName evidence="3">LysM domain-containing protein</fullName>
    </recommendedName>
</protein>
<feature type="domain" description="LysM" evidence="3">
    <location>
        <begin position="105"/>
        <end position="152"/>
    </location>
</feature>
<accession>A0A4Y7K4T7</accession>
<dbReference type="PANTHER" id="PTHR33734:SF11">
    <property type="entry name" value="LYSM DOMAIN-CONTAINING GPI-ANCHORED PROTEIN 2"/>
    <property type="match status" value="1"/>
</dbReference>
<evidence type="ECO:0000313" key="5">
    <source>
        <dbReference type="Proteomes" id="UP000316621"/>
    </source>
</evidence>
<organism evidence="4 5">
    <name type="scientific">Papaver somniferum</name>
    <name type="common">Opium poppy</name>
    <dbReference type="NCBI Taxonomy" id="3469"/>
    <lineage>
        <taxon>Eukaryota</taxon>
        <taxon>Viridiplantae</taxon>
        <taxon>Streptophyta</taxon>
        <taxon>Embryophyta</taxon>
        <taxon>Tracheophyta</taxon>
        <taxon>Spermatophyta</taxon>
        <taxon>Magnoliopsida</taxon>
        <taxon>Ranunculales</taxon>
        <taxon>Papaveraceae</taxon>
        <taxon>Papaveroideae</taxon>
        <taxon>Papaver</taxon>
    </lineage>
</organism>
<feature type="compositionally biased region" description="Low complexity" evidence="1">
    <location>
        <begin position="247"/>
        <end position="274"/>
    </location>
</feature>
<evidence type="ECO:0000259" key="3">
    <source>
        <dbReference type="PROSITE" id="PS51782"/>
    </source>
</evidence>
<dbReference type="InterPro" id="IPR018392">
    <property type="entry name" value="LysM"/>
</dbReference>
<feature type="chain" id="PRO_5021270483" description="LysM domain-containing protein" evidence="2">
    <location>
        <begin position="24"/>
        <end position="602"/>
    </location>
</feature>
<sequence length="602" mass="64223">MLSKFLSCFLLVSVLITFSSVKSDEGFDCKSPAKCISLAGYVSPNATTYSSIASLFGITNLNFLLGANSLPIGTSPSKSVAAKETVKIPFPCSCNNGNGISDKTPIYKVKAGDDLDHIARDIYSLLITYQEIAEANGITNPDKIDAGQNLTIPLPCSCDPVDGNPVVHYAHKVASKETLDMIGKQFGVPEKTLLDLNDLDNAKDLKAESVLDVPLTVCGSMANKTSWEYLSLGSNGTSIGSMVNKCPGGSPQASPSGPSSSGSSPSGPSPSGSPLKSQGLVCRSTAISKCKSVAGYVAPNATTLANITTLFGVTDFNSLLGANNLPIDTPQSKSVAANETIKIPFTCSCNNGTGISDRSPVYTVKAGDGLDHIARNIFSLLVTYQEIAAVNNISDANSIVPGQSLRIPLPCSCDDVDEIQVVHYVHVVPPKGTLEMIVDEFGATEESLLKLNNLTDAKELKAESVLDVPLRACTSMVSNASSDYPLLLSDGTYTYTANNCIKCTCDLNSQNWNLFPKPDAWTLYCEPSSPADVKVQNWQQCPSSQCTNVYVSKYLYDRSKCIRLYRSVVITTIAMGTIWIVKDEFAALEFLAAHDEPWLTAL</sequence>
<dbReference type="Gene3D" id="3.10.350.10">
    <property type="entry name" value="LysM domain"/>
    <property type="match status" value="3"/>
</dbReference>
<gene>
    <name evidence="4" type="ORF">C5167_011044</name>
</gene>
<dbReference type="InterPro" id="IPR036779">
    <property type="entry name" value="LysM_dom_sf"/>
</dbReference>
<dbReference type="Pfam" id="PF01476">
    <property type="entry name" value="LysM"/>
    <property type="match status" value="4"/>
</dbReference>
<feature type="signal peptide" evidence="2">
    <location>
        <begin position="1"/>
        <end position="23"/>
    </location>
</feature>
<evidence type="ECO:0000256" key="1">
    <source>
        <dbReference type="SAM" id="MobiDB-lite"/>
    </source>
</evidence>
<dbReference type="SUPFAM" id="SSF54106">
    <property type="entry name" value="LysM domain"/>
    <property type="match status" value="2"/>
</dbReference>
<feature type="domain" description="LysM" evidence="3">
    <location>
        <begin position="360"/>
        <end position="407"/>
    </location>
</feature>
<evidence type="ECO:0000256" key="2">
    <source>
        <dbReference type="SAM" id="SignalP"/>
    </source>
</evidence>
<dbReference type="EMBL" id="CM010720">
    <property type="protein sequence ID" value="RZC67352.1"/>
    <property type="molecule type" value="Genomic_DNA"/>
</dbReference>
<dbReference type="Gramene" id="RZC67352">
    <property type="protein sequence ID" value="RZC67352"/>
    <property type="gene ID" value="C5167_011044"/>
</dbReference>
<dbReference type="OMA" id="GCNISSC"/>
<reference evidence="4 5" key="1">
    <citation type="journal article" date="2018" name="Science">
        <title>The opium poppy genome and morphinan production.</title>
        <authorList>
            <person name="Guo L."/>
            <person name="Winzer T."/>
            <person name="Yang X."/>
            <person name="Li Y."/>
            <person name="Ning Z."/>
            <person name="He Z."/>
            <person name="Teodor R."/>
            <person name="Lu Y."/>
            <person name="Bowser T.A."/>
            <person name="Graham I.A."/>
            <person name="Ye K."/>
        </authorList>
    </citation>
    <scope>NUCLEOTIDE SEQUENCE [LARGE SCALE GENOMIC DNA]</scope>
    <source>
        <strain evidence="5">cv. HN1</strain>
        <tissue evidence="4">Leaves</tissue>
    </source>
</reference>
<dbReference type="SMART" id="SM00257">
    <property type="entry name" value="LysM"/>
    <property type="match status" value="4"/>
</dbReference>
<feature type="region of interest" description="Disordered" evidence="1">
    <location>
        <begin position="241"/>
        <end position="277"/>
    </location>
</feature>
<evidence type="ECO:0000313" key="4">
    <source>
        <dbReference type="EMBL" id="RZC67352.1"/>
    </source>
</evidence>
<keyword evidence="2" id="KW-0732">Signal</keyword>
<dbReference type="AlphaFoldDB" id="A0A4Y7K4T7"/>
<feature type="domain" description="LysM" evidence="3">
    <location>
        <begin position="424"/>
        <end position="468"/>
    </location>
</feature>
<dbReference type="Proteomes" id="UP000316621">
    <property type="component" value="Chromosome 6"/>
</dbReference>
<dbReference type="CDD" id="cd00118">
    <property type="entry name" value="LysM"/>
    <property type="match status" value="3"/>
</dbReference>